<feature type="domain" description="Peripheral subunit-binding (PSBD)" evidence="5">
    <location>
        <begin position="109"/>
        <end position="146"/>
    </location>
</feature>
<dbReference type="CDD" id="cd06849">
    <property type="entry name" value="lipoyl_domain"/>
    <property type="match status" value="1"/>
</dbReference>
<dbReference type="Proteomes" id="UP000245946">
    <property type="component" value="Unassembled WGS sequence"/>
</dbReference>
<dbReference type="PANTHER" id="PTHR23151">
    <property type="entry name" value="DIHYDROLIPOAMIDE ACETYL/SUCCINYL-TRANSFERASE-RELATED"/>
    <property type="match status" value="1"/>
</dbReference>
<dbReference type="GO" id="GO:0004742">
    <property type="term" value="F:dihydrolipoyllysine-residue acetyltransferase activity"/>
    <property type="evidence" value="ECO:0007669"/>
    <property type="project" value="TreeGrafter"/>
</dbReference>
<dbReference type="Gene3D" id="4.10.320.10">
    <property type="entry name" value="E3-binding domain"/>
    <property type="match status" value="1"/>
</dbReference>
<dbReference type="AlphaFoldDB" id="A0A316ZKG8"/>
<evidence type="ECO:0000313" key="6">
    <source>
        <dbReference type="EMBL" id="PWO01307.1"/>
    </source>
</evidence>
<keyword evidence="7" id="KW-1185">Reference proteome</keyword>
<dbReference type="InterPro" id="IPR011053">
    <property type="entry name" value="Single_hybrid_motif"/>
</dbReference>
<dbReference type="Gene3D" id="2.40.50.100">
    <property type="match status" value="1"/>
</dbReference>
<protein>
    <submittedName>
        <fullName evidence="6">Single hybrid motif-containing protein</fullName>
    </submittedName>
</protein>
<reference evidence="6 7" key="1">
    <citation type="journal article" date="2018" name="Mol. Biol. Evol.">
        <title>Broad Genomic Sampling Reveals a Smut Pathogenic Ancestry of the Fungal Clade Ustilaginomycotina.</title>
        <authorList>
            <person name="Kijpornyongpan T."/>
            <person name="Mondo S.J."/>
            <person name="Barry K."/>
            <person name="Sandor L."/>
            <person name="Lee J."/>
            <person name="Lipzen A."/>
            <person name="Pangilinan J."/>
            <person name="LaButti K."/>
            <person name="Hainaut M."/>
            <person name="Henrissat B."/>
            <person name="Grigoriev I.V."/>
            <person name="Spatafora J.W."/>
            <person name="Aime M.C."/>
        </authorList>
    </citation>
    <scope>NUCLEOTIDE SEQUENCE [LARGE SCALE GENOMIC DNA]</scope>
    <source>
        <strain evidence="6 7">MCA 4186</strain>
    </source>
</reference>
<accession>A0A316ZKG8</accession>
<dbReference type="FunFam" id="2.40.50.100:FF:000010">
    <property type="entry name" value="Acetyltransferase component of pyruvate dehydrogenase complex"/>
    <property type="match status" value="1"/>
</dbReference>
<evidence type="ECO:0000256" key="2">
    <source>
        <dbReference type="ARBA" id="ARBA00022823"/>
    </source>
</evidence>
<dbReference type="InterPro" id="IPR003016">
    <property type="entry name" value="2-oxoA_DH_lipoyl-BS"/>
</dbReference>
<comment type="similarity">
    <text evidence="1">Belongs to the 2-oxoacid dehydrogenase family.</text>
</comment>
<dbReference type="SUPFAM" id="SSF51230">
    <property type="entry name" value="Single hybrid motif"/>
    <property type="match status" value="1"/>
</dbReference>
<proteinExistence type="inferred from homology"/>
<name>A0A316ZKG8_9BASI</name>
<dbReference type="InterPro" id="IPR036625">
    <property type="entry name" value="E3-bd_dom_sf"/>
</dbReference>
<dbReference type="STRING" id="58919.A0A316ZKG8"/>
<evidence type="ECO:0000259" key="5">
    <source>
        <dbReference type="PROSITE" id="PS51826"/>
    </source>
</evidence>
<evidence type="ECO:0000313" key="7">
    <source>
        <dbReference type="Proteomes" id="UP000245946"/>
    </source>
</evidence>
<dbReference type="SUPFAM" id="SSF47005">
    <property type="entry name" value="Peripheral subunit-binding domain of 2-oxo acid dehydrogenase complex"/>
    <property type="match status" value="1"/>
</dbReference>
<dbReference type="PROSITE" id="PS50968">
    <property type="entry name" value="BIOTINYL_LIPOYL"/>
    <property type="match status" value="1"/>
</dbReference>
<dbReference type="InterPro" id="IPR004167">
    <property type="entry name" value="PSBD"/>
</dbReference>
<dbReference type="GeneID" id="37267532"/>
<evidence type="ECO:0000256" key="3">
    <source>
        <dbReference type="ARBA" id="ARBA00022946"/>
    </source>
</evidence>
<dbReference type="GO" id="GO:0006086">
    <property type="term" value="P:pyruvate decarboxylation to acetyl-CoA"/>
    <property type="evidence" value="ECO:0007669"/>
    <property type="project" value="InterPro"/>
</dbReference>
<dbReference type="OrthoDB" id="537444at2759"/>
<feature type="domain" description="Lipoyl-binding" evidence="4">
    <location>
        <begin position="18"/>
        <end position="94"/>
    </location>
</feature>
<dbReference type="RefSeq" id="XP_025601585.1">
    <property type="nucleotide sequence ID" value="XM_025739986.1"/>
</dbReference>
<feature type="non-terminal residue" evidence="6">
    <location>
        <position position="1"/>
    </location>
</feature>
<dbReference type="InterPro" id="IPR045257">
    <property type="entry name" value="E2/Pdx1"/>
</dbReference>
<sequence>AACARARALSTSAVRARITPLVMPAMSPTMTEGGIARWALGPGDAFSAGDVILEIETDKATMDVEAPDDGVFGQVVVEAGAKNVQVGDVIAMLAEEGDDLSNIQVPTSRIFPSVARLLAESGVKGSEVKGTGVRGMLTKGDVLAHL</sequence>
<dbReference type="EMBL" id="KZ819283">
    <property type="protein sequence ID" value="PWO01307.1"/>
    <property type="molecule type" value="Genomic_DNA"/>
</dbReference>
<dbReference type="PROSITE" id="PS00189">
    <property type="entry name" value="LIPOYL"/>
    <property type="match status" value="1"/>
</dbReference>
<gene>
    <name evidence="6" type="ORF">FA09DRAFT_291706</name>
</gene>
<evidence type="ECO:0000256" key="1">
    <source>
        <dbReference type="ARBA" id="ARBA00007317"/>
    </source>
</evidence>
<organism evidence="6 7">
    <name type="scientific">Tilletiopsis washingtonensis</name>
    <dbReference type="NCBI Taxonomy" id="58919"/>
    <lineage>
        <taxon>Eukaryota</taxon>
        <taxon>Fungi</taxon>
        <taxon>Dikarya</taxon>
        <taxon>Basidiomycota</taxon>
        <taxon>Ustilaginomycotina</taxon>
        <taxon>Exobasidiomycetes</taxon>
        <taxon>Entylomatales</taxon>
        <taxon>Entylomatales incertae sedis</taxon>
        <taxon>Tilletiopsis</taxon>
    </lineage>
</organism>
<dbReference type="Pfam" id="PF00364">
    <property type="entry name" value="Biotin_lipoyl"/>
    <property type="match status" value="1"/>
</dbReference>
<keyword evidence="2" id="KW-0450">Lipoyl</keyword>
<dbReference type="GO" id="GO:0045254">
    <property type="term" value="C:pyruvate dehydrogenase complex"/>
    <property type="evidence" value="ECO:0007669"/>
    <property type="project" value="InterPro"/>
</dbReference>
<feature type="non-terminal residue" evidence="6">
    <location>
        <position position="146"/>
    </location>
</feature>
<dbReference type="InterPro" id="IPR000089">
    <property type="entry name" value="Biotin_lipoyl"/>
</dbReference>
<dbReference type="PANTHER" id="PTHR23151:SF82">
    <property type="entry name" value="PYRUVATE DEHYDROGENASE COMPLEX PROTEIN X COMPONENT, MITOCHONDRIAL"/>
    <property type="match status" value="1"/>
</dbReference>
<dbReference type="PROSITE" id="PS51826">
    <property type="entry name" value="PSBD"/>
    <property type="match status" value="1"/>
</dbReference>
<evidence type="ECO:0000259" key="4">
    <source>
        <dbReference type="PROSITE" id="PS50968"/>
    </source>
</evidence>
<keyword evidence="3" id="KW-0809">Transit peptide</keyword>
<dbReference type="Pfam" id="PF02817">
    <property type="entry name" value="E3_binding"/>
    <property type="match status" value="1"/>
</dbReference>